<dbReference type="AlphaFoldDB" id="A0A0K1EHS7"/>
<organism evidence="2 3">
    <name type="scientific">Chondromyces crocatus</name>
    <dbReference type="NCBI Taxonomy" id="52"/>
    <lineage>
        <taxon>Bacteria</taxon>
        <taxon>Pseudomonadati</taxon>
        <taxon>Myxococcota</taxon>
        <taxon>Polyangia</taxon>
        <taxon>Polyangiales</taxon>
        <taxon>Polyangiaceae</taxon>
        <taxon>Chondromyces</taxon>
    </lineage>
</organism>
<dbReference type="PANTHER" id="PTHR10683">
    <property type="entry name" value="TRANSALDOLASE"/>
    <property type="match status" value="1"/>
</dbReference>
<keyword evidence="2" id="KW-0808">Transferase</keyword>
<keyword evidence="3" id="KW-1185">Reference proteome</keyword>
<dbReference type="Pfam" id="PF00923">
    <property type="entry name" value="TAL_FSA"/>
    <property type="match status" value="1"/>
</dbReference>
<sequence>MLFLDSSNPAEIRELFSWGVLAGVTTNPLILAREAPDADLEARIREVIAASSGPVSVELVAETAEEMLEEAHALHAWDPSRICVKVPFGEAGLKVTHALARAGVKTNVTCVMSFNQAYLAALAGGTYVSIFSGRIRDMGYDARGVIEQTRERLDRERLPAEVLVGSIRHIADVNEALFAGAHVVTVPPPILRKMLHNPKTDETIREFNAAWANRGK</sequence>
<dbReference type="STRING" id="52.CMC5_045840"/>
<dbReference type="EMBL" id="CP012159">
    <property type="protein sequence ID" value="AKT40431.1"/>
    <property type="molecule type" value="Genomic_DNA"/>
</dbReference>
<dbReference type="SUPFAM" id="SSF51569">
    <property type="entry name" value="Aldolase"/>
    <property type="match status" value="1"/>
</dbReference>
<proteinExistence type="predicted"/>
<name>A0A0K1EHS7_CHOCO</name>
<dbReference type="CDD" id="cd00956">
    <property type="entry name" value="Transaldolase_FSA"/>
    <property type="match status" value="1"/>
</dbReference>
<dbReference type="GO" id="GO:0016832">
    <property type="term" value="F:aldehyde-lyase activity"/>
    <property type="evidence" value="ECO:0007669"/>
    <property type="project" value="InterPro"/>
</dbReference>
<dbReference type="GO" id="GO:0005975">
    <property type="term" value="P:carbohydrate metabolic process"/>
    <property type="evidence" value="ECO:0007669"/>
    <property type="project" value="InterPro"/>
</dbReference>
<dbReference type="Gene3D" id="3.20.20.70">
    <property type="entry name" value="Aldolase class I"/>
    <property type="match status" value="1"/>
</dbReference>
<dbReference type="InterPro" id="IPR013785">
    <property type="entry name" value="Aldolase_TIM"/>
</dbReference>
<evidence type="ECO:0000313" key="3">
    <source>
        <dbReference type="Proteomes" id="UP000067626"/>
    </source>
</evidence>
<dbReference type="PATRIC" id="fig|52.7.peg.5058"/>
<gene>
    <name evidence="2" type="ORF">CMC5_045840</name>
</gene>
<reference evidence="2 3" key="1">
    <citation type="submission" date="2015-07" db="EMBL/GenBank/DDBJ databases">
        <title>Genome analysis of myxobacterium Chondromyces crocatus Cm c5 reveals a high potential for natural compound synthesis and the genetic basis for the loss of fruiting body formation.</title>
        <authorList>
            <person name="Zaburannyi N."/>
            <person name="Bunk B."/>
            <person name="Maier J."/>
            <person name="Overmann J."/>
            <person name="Mueller R."/>
        </authorList>
    </citation>
    <scope>NUCLEOTIDE SEQUENCE [LARGE SCALE GENOMIC DNA]</scope>
    <source>
        <strain evidence="2 3">Cm c5</strain>
    </source>
</reference>
<dbReference type="InterPro" id="IPR033919">
    <property type="entry name" value="TSA/FSA_arc/bac"/>
</dbReference>
<dbReference type="GO" id="GO:0004801">
    <property type="term" value="F:transaldolase activity"/>
    <property type="evidence" value="ECO:0007669"/>
    <property type="project" value="UniProtKB-EC"/>
</dbReference>
<evidence type="ECO:0000313" key="2">
    <source>
        <dbReference type="EMBL" id="AKT40431.1"/>
    </source>
</evidence>
<evidence type="ECO:0000256" key="1">
    <source>
        <dbReference type="ARBA" id="ARBA00023270"/>
    </source>
</evidence>
<dbReference type="InterPro" id="IPR001585">
    <property type="entry name" value="TAL/FSA"/>
</dbReference>
<dbReference type="OrthoDB" id="9807051at2"/>
<keyword evidence="1" id="KW-0704">Schiff base</keyword>
<dbReference type="PANTHER" id="PTHR10683:SF36">
    <property type="entry name" value="TRANSALDOLASE"/>
    <property type="match status" value="1"/>
</dbReference>
<protein>
    <submittedName>
        <fullName evidence="2">Transaldolase</fullName>
        <ecNumber evidence="2">2.2.1.2</ecNumber>
    </submittedName>
</protein>
<accession>A0A0K1EHS7</accession>
<dbReference type="Proteomes" id="UP000067626">
    <property type="component" value="Chromosome"/>
</dbReference>
<dbReference type="KEGG" id="ccro:CMC5_045840"/>
<dbReference type="RefSeq" id="WP_050432363.1">
    <property type="nucleotide sequence ID" value="NZ_CP012159.1"/>
</dbReference>
<dbReference type="EC" id="2.2.1.2" evidence="2"/>